<proteinExistence type="predicted"/>
<dbReference type="EMBL" id="SCWD01000001">
    <property type="protein sequence ID" value="TDM03876.1"/>
    <property type="molecule type" value="Genomic_DNA"/>
</dbReference>
<dbReference type="OrthoDB" id="2417990at2"/>
<comment type="caution">
    <text evidence="1">The sequence shown here is derived from an EMBL/GenBank/DDBJ whole genome shotgun (WGS) entry which is preliminary data.</text>
</comment>
<evidence type="ECO:0000313" key="1">
    <source>
        <dbReference type="EMBL" id="TDM03876.1"/>
    </source>
</evidence>
<organism evidence="1 2">
    <name type="scientific">Macrococcus carouselicus</name>
    <dbReference type="NCBI Taxonomy" id="69969"/>
    <lineage>
        <taxon>Bacteria</taxon>
        <taxon>Bacillati</taxon>
        <taxon>Bacillota</taxon>
        <taxon>Bacilli</taxon>
        <taxon>Bacillales</taxon>
        <taxon>Staphylococcaceae</taxon>
        <taxon>Macrococcus</taxon>
    </lineage>
</organism>
<accession>A0A9Q8FQY8</accession>
<name>A0A9Q8FQY8_9STAP</name>
<keyword evidence="2" id="KW-1185">Reference proteome</keyword>
<dbReference type="RefSeq" id="WP_133416738.1">
    <property type="nucleotide sequence ID" value="NZ_SCWD01000001.1"/>
</dbReference>
<evidence type="ECO:0000313" key="2">
    <source>
        <dbReference type="Proteomes" id="UP000295280"/>
    </source>
</evidence>
<reference evidence="1 2" key="1">
    <citation type="submission" date="2019-01" db="EMBL/GenBank/DDBJ databases">
        <title>Draft genome sequences of the type strains of six Macrococcus species.</title>
        <authorList>
            <person name="Mazhar S."/>
            <person name="Altermann E."/>
            <person name="Hill C."/>
            <person name="Mcauliffe O."/>
        </authorList>
    </citation>
    <scope>NUCLEOTIDE SEQUENCE [LARGE SCALE GENOMIC DNA]</scope>
    <source>
        <strain evidence="1 2">ATCC 51828</strain>
    </source>
</reference>
<sequence length="176" mass="19166">MGILDTVINLAGKKLGSPDIKVVKGSLPTTETELIERRQAAEKIIQNKSLMSSAATVIPVPGIDVGVDLKLMKDIIEDINKVYGLSHKQVNGMADDMKQQVMFTAAKKGSDFIGRNITTKLLTVVLKAFAKREAAKQVRWIPVVGQAVAAGISYKLMKKLGEDHADKCEQVARSFM</sequence>
<protein>
    <submittedName>
        <fullName evidence="1">DUF697 domain-containing protein</fullName>
    </submittedName>
</protein>
<gene>
    <name evidence="1" type="ORF">ERX40_01555</name>
</gene>
<dbReference type="Proteomes" id="UP000295280">
    <property type="component" value="Unassembled WGS sequence"/>
</dbReference>
<dbReference type="AlphaFoldDB" id="A0A9Q8FQY8"/>